<feature type="region of interest" description="Disordered" evidence="1">
    <location>
        <begin position="429"/>
        <end position="492"/>
    </location>
</feature>
<dbReference type="AlphaFoldDB" id="A0A9P8IG81"/>
<feature type="compositionally biased region" description="Polar residues" evidence="1">
    <location>
        <begin position="434"/>
        <end position="455"/>
    </location>
</feature>
<sequence>MGDYEEFGHFFHDCIIDHDDNDGHTYTLSSRDDYFTCQAGSPKVRLTSYISPRDSEDAFSRSSKDVIGAGAYCLLPGRAGIPTDPTLLDKAELPSDFDSGFESGISLPQTQPSELLTLTPLRNRLTQLPVARDESVVALAIVAILMQDSELYHQCQTAVGREESATLFDMNIRVMLRAFAHNLEQEARLEDHMDTARVVNSYATYIANCFRRHFYDDKSYDDKFYDGKIYDGKCVCLWPGCKTKGYFGRAYDLQRYYEDHASLYKVDYTPEPHFQGKKLGYVLRRFFNEPGDLQKGDEPGALTSPSHLYVLKEFILNSKAFATLKKTFSDWIPPSSLGTGTGDNEEPRTSECSSPFIEPTSGEDNTCSELTWESDIDECDSIFGADSPSDPPKWDLTGSTMATIKRYYVEHIVRVVSDRLQKLWQLPAADESDSGSSTNAQNQGDNVPGSGSSPENKSRKRIHDQISGGGDDHNGSSDGEDGDSLPRFPFKNSPSEGPQLFLACPFFKRNPEKFRKCRLYHLKDPSRVKQHIKRCHKGPQCTNCWAEFKDERIHEGHVRQGECSRKPEKERAFVTHEQERRLGRRGRDWNTIFKIIFPNDPLPSSPYIDISVSEDVNLVREFFLAEAPTALDNAITQALPEELRAAYCEDIARRVKDANVEIFNTVLDKLRTIRQQDQTARSSPTRPFDPALGSSINDTSLQSKQKVPPSTQVLAAISSTSAPPPVTPQADEGTRSPPAPIIPSASAAIIPDAPPQLDNAAENESSGVDVSQILFEIQLGPVGPVDPGTWLNSGDFSNIDTAEKMLFDVDAPQRVRVCFTS</sequence>
<reference evidence="2" key="1">
    <citation type="submission" date="2021-03" db="EMBL/GenBank/DDBJ databases">
        <title>Comparative genomics and phylogenomic investigation of the class Geoglossomycetes provide insights into ecological specialization and systematics.</title>
        <authorList>
            <person name="Melie T."/>
            <person name="Pirro S."/>
            <person name="Miller A.N."/>
            <person name="Quandt A."/>
        </authorList>
    </citation>
    <scope>NUCLEOTIDE SEQUENCE</scope>
    <source>
        <strain evidence="2">CAQ_001_2017</strain>
    </source>
</reference>
<dbReference type="PANTHER" id="PTHR38166:SF1">
    <property type="entry name" value="C2H2-TYPE DOMAIN-CONTAINING PROTEIN"/>
    <property type="match status" value="1"/>
</dbReference>
<evidence type="ECO:0000313" key="3">
    <source>
        <dbReference type="Proteomes" id="UP000750711"/>
    </source>
</evidence>
<keyword evidence="3" id="KW-1185">Reference proteome</keyword>
<feature type="region of interest" description="Disordered" evidence="1">
    <location>
        <begin position="335"/>
        <end position="365"/>
    </location>
</feature>
<feature type="compositionally biased region" description="Polar residues" evidence="1">
    <location>
        <begin position="675"/>
        <end position="685"/>
    </location>
</feature>
<feature type="region of interest" description="Disordered" evidence="1">
    <location>
        <begin position="675"/>
        <end position="742"/>
    </location>
</feature>
<organism evidence="2 3">
    <name type="scientific">Trichoglossum hirsutum</name>
    <dbReference type="NCBI Taxonomy" id="265104"/>
    <lineage>
        <taxon>Eukaryota</taxon>
        <taxon>Fungi</taxon>
        <taxon>Dikarya</taxon>
        <taxon>Ascomycota</taxon>
        <taxon>Pezizomycotina</taxon>
        <taxon>Geoglossomycetes</taxon>
        <taxon>Geoglossales</taxon>
        <taxon>Geoglossaceae</taxon>
        <taxon>Trichoglossum</taxon>
    </lineage>
</organism>
<feature type="compositionally biased region" description="Polar residues" evidence="1">
    <location>
        <begin position="694"/>
        <end position="721"/>
    </location>
</feature>
<evidence type="ECO:0000256" key="1">
    <source>
        <dbReference type="SAM" id="MobiDB-lite"/>
    </source>
</evidence>
<gene>
    <name evidence="2" type="ORF">GP486_007169</name>
</gene>
<dbReference type="Proteomes" id="UP000750711">
    <property type="component" value="Unassembled WGS sequence"/>
</dbReference>
<evidence type="ECO:0000313" key="2">
    <source>
        <dbReference type="EMBL" id="KAH0551613.1"/>
    </source>
</evidence>
<name>A0A9P8IG81_9PEZI</name>
<dbReference type="EMBL" id="JAGHQM010001882">
    <property type="protein sequence ID" value="KAH0551613.1"/>
    <property type="molecule type" value="Genomic_DNA"/>
</dbReference>
<evidence type="ECO:0008006" key="4">
    <source>
        <dbReference type="Google" id="ProtNLM"/>
    </source>
</evidence>
<comment type="caution">
    <text evidence="2">The sequence shown here is derived from an EMBL/GenBank/DDBJ whole genome shotgun (WGS) entry which is preliminary data.</text>
</comment>
<accession>A0A9P8IG81</accession>
<dbReference type="PANTHER" id="PTHR38166">
    <property type="entry name" value="C2H2-TYPE DOMAIN-CONTAINING PROTEIN-RELATED"/>
    <property type="match status" value="1"/>
</dbReference>
<proteinExistence type="predicted"/>
<protein>
    <recommendedName>
        <fullName evidence="4">C2H2-type domain-containing protein</fullName>
    </recommendedName>
</protein>